<feature type="domain" description="EF-hand" evidence="3">
    <location>
        <begin position="4"/>
        <end position="39"/>
    </location>
</feature>
<organism evidence="4 5">
    <name type="scientific">Bifiguratus adelaidae</name>
    <dbReference type="NCBI Taxonomy" id="1938954"/>
    <lineage>
        <taxon>Eukaryota</taxon>
        <taxon>Fungi</taxon>
        <taxon>Fungi incertae sedis</taxon>
        <taxon>Mucoromycota</taxon>
        <taxon>Mucoromycotina</taxon>
        <taxon>Endogonomycetes</taxon>
        <taxon>Endogonales</taxon>
        <taxon>Endogonales incertae sedis</taxon>
        <taxon>Bifiguratus</taxon>
    </lineage>
</organism>
<dbReference type="Proteomes" id="UP000242875">
    <property type="component" value="Unassembled WGS sequence"/>
</dbReference>
<dbReference type="InterPro" id="IPR002048">
    <property type="entry name" value="EF_hand_dom"/>
</dbReference>
<dbReference type="PROSITE" id="PS50222">
    <property type="entry name" value="EF_HAND_2"/>
    <property type="match status" value="3"/>
</dbReference>
<evidence type="ECO:0000313" key="4">
    <source>
        <dbReference type="EMBL" id="OZJ06800.1"/>
    </source>
</evidence>
<comment type="caution">
    <text evidence="4">The sequence shown here is derived from an EMBL/GenBank/DDBJ whole genome shotgun (WGS) entry which is preliminary data.</text>
</comment>
<gene>
    <name evidence="4" type="ORF">BZG36_00163</name>
</gene>
<reference evidence="4 5" key="1">
    <citation type="journal article" date="2017" name="Mycologia">
        <title>Bifiguratus adelaidae, gen. et sp. nov., a new member of Mucoromycotina in endophytic and soil-dwelling habitats.</title>
        <authorList>
            <person name="Torres-Cruz T.J."/>
            <person name="Billingsley Tobias T.L."/>
            <person name="Almatruk M."/>
            <person name="Hesse C."/>
            <person name="Kuske C.R."/>
            <person name="Desiro A."/>
            <person name="Benucci G.M."/>
            <person name="Bonito G."/>
            <person name="Stajich J.E."/>
            <person name="Dunlap C."/>
            <person name="Arnold A.E."/>
            <person name="Porras-Alfaro A."/>
        </authorList>
    </citation>
    <scope>NUCLEOTIDE SEQUENCE [LARGE SCALE GENOMIC DNA]</scope>
    <source>
        <strain evidence="4 5">AZ0501</strain>
    </source>
</reference>
<dbReference type="PANTHER" id="PTHR23048:SF45">
    <property type="entry name" value="CALMODULIN LIKE 4"/>
    <property type="match status" value="1"/>
</dbReference>
<dbReference type="SMART" id="SM00054">
    <property type="entry name" value="EFh"/>
    <property type="match status" value="3"/>
</dbReference>
<sequence length="143" mass="15906">MSNNKGDKARELFALFDRENTGYITTESVARAMRLVGMSASPADVQKLVPNGRISYNQFQQLIAEQEANGSDEKGMLAAFQMMDKSGTGNLNKTDFKAAMTRFGENFSDAEVDEMFKEADVDGDGMINYEEFLKVMSPNPLQH</sequence>
<dbReference type="InterPro" id="IPR050230">
    <property type="entry name" value="CALM/Myosin/TropC-like"/>
</dbReference>
<dbReference type="GO" id="GO:0005509">
    <property type="term" value="F:calcium ion binding"/>
    <property type="evidence" value="ECO:0007669"/>
    <property type="project" value="InterPro"/>
</dbReference>
<dbReference type="CDD" id="cd00051">
    <property type="entry name" value="EFh"/>
    <property type="match status" value="1"/>
</dbReference>
<keyword evidence="1" id="KW-0677">Repeat</keyword>
<name>A0A261Y850_9FUNG</name>
<dbReference type="GO" id="GO:0016460">
    <property type="term" value="C:myosin II complex"/>
    <property type="evidence" value="ECO:0007669"/>
    <property type="project" value="TreeGrafter"/>
</dbReference>
<dbReference type="Gene3D" id="1.10.238.10">
    <property type="entry name" value="EF-hand"/>
    <property type="match status" value="1"/>
</dbReference>
<dbReference type="PANTHER" id="PTHR23048">
    <property type="entry name" value="MYOSIN LIGHT CHAIN 1, 3"/>
    <property type="match status" value="1"/>
</dbReference>
<dbReference type="SUPFAM" id="SSF47473">
    <property type="entry name" value="EF-hand"/>
    <property type="match status" value="1"/>
</dbReference>
<accession>A0A261Y850</accession>
<keyword evidence="2" id="KW-0106">Calcium</keyword>
<protein>
    <recommendedName>
        <fullName evidence="3">EF-hand domain-containing protein</fullName>
    </recommendedName>
</protein>
<dbReference type="InterPro" id="IPR011992">
    <property type="entry name" value="EF-hand-dom_pair"/>
</dbReference>
<proteinExistence type="predicted"/>
<feature type="domain" description="EF-hand" evidence="3">
    <location>
        <begin position="71"/>
        <end position="106"/>
    </location>
</feature>
<evidence type="ECO:0000313" key="5">
    <source>
        <dbReference type="Proteomes" id="UP000242875"/>
    </source>
</evidence>
<dbReference type="AlphaFoldDB" id="A0A261Y850"/>
<feature type="domain" description="EF-hand" evidence="3">
    <location>
        <begin position="107"/>
        <end position="142"/>
    </location>
</feature>
<dbReference type="Pfam" id="PF13405">
    <property type="entry name" value="EF-hand_6"/>
    <property type="match status" value="1"/>
</dbReference>
<dbReference type="FunFam" id="1.10.238.10:FF:000003">
    <property type="entry name" value="Calmodulin A"/>
    <property type="match status" value="1"/>
</dbReference>
<dbReference type="PROSITE" id="PS00018">
    <property type="entry name" value="EF_HAND_1"/>
    <property type="match status" value="2"/>
</dbReference>
<dbReference type="OrthoDB" id="26525at2759"/>
<dbReference type="EMBL" id="MVBO01000001">
    <property type="protein sequence ID" value="OZJ06800.1"/>
    <property type="molecule type" value="Genomic_DNA"/>
</dbReference>
<evidence type="ECO:0000256" key="2">
    <source>
        <dbReference type="ARBA" id="ARBA00022837"/>
    </source>
</evidence>
<dbReference type="InterPro" id="IPR018247">
    <property type="entry name" value="EF_Hand_1_Ca_BS"/>
</dbReference>
<evidence type="ECO:0000259" key="3">
    <source>
        <dbReference type="PROSITE" id="PS50222"/>
    </source>
</evidence>
<evidence type="ECO:0000256" key="1">
    <source>
        <dbReference type="ARBA" id="ARBA00022737"/>
    </source>
</evidence>
<keyword evidence="5" id="KW-1185">Reference proteome</keyword>
<dbReference type="Pfam" id="PF13499">
    <property type="entry name" value="EF-hand_7"/>
    <property type="match status" value="1"/>
</dbReference>